<keyword evidence="6" id="KW-0249">Electron transport</keyword>
<evidence type="ECO:0000256" key="9">
    <source>
        <dbReference type="ARBA" id="ARBA00031684"/>
    </source>
</evidence>
<dbReference type="VEuPathDB" id="FungiDB:CND04430"/>
<comment type="subcellular location">
    <subcellularLocation>
        <location evidence="1">Mitochondrion inner membrane</location>
        <topology evidence="1">Peripheral membrane protein</topology>
        <orientation evidence="1">Matrix side</orientation>
    </subcellularLocation>
</comment>
<dbReference type="GeneID" id="3256941"/>
<dbReference type="SUPFAM" id="SSF81524">
    <property type="entry name" value="14 kDa protein of cytochrome bc1 complex (Ubiquinol-cytochrome c reductase)"/>
    <property type="match status" value="1"/>
</dbReference>
<gene>
    <name evidence="10" type="ordered locus">CND04430</name>
</gene>
<evidence type="ECO:0000256" key="8">
    <source>
        <dbReference type="ARBA" id="ARBA00023136"/>
    </source>
</evidence>
<dbReference type="FunCoup" id="Q5KI28">
    <property type="interactions" value="93"/>
</dbReference>
<accession>Q5KI28</accession>
<protein>
    <recommendedName>
        <fullName evidence="9">Complex III subunit 7</fullName>
    </recommendedName>
</protein>
<evidence type="ECO:0000256" key="4">
    <source>
        <dbReference type="ARBA" id="ARBA00022660"/>
    </source>
</evidence>
<proteinExistence type="inferred from homology"/>
<keyword evidence="4" id="KW-0679">Respiratory chain</keyword>
<evidence type="ECO:0000256" key="6">
    <source>
        <dbReference type="ARBA" id="ARBA00022982"/>
    </source>
</evidence>
<keyword evidence="8" id="KW-0472">Membrane</keyword>
<evidence type="ECO:0000256" key="1">
    <source>
        <dbReference type="ARBA" id="ARBA00004443"/>
    </source>
</evidence>
<dbReference type="HOGENOM" id="CLU_115154_1_0_1"/>
<dbReference type="Pfam" id="PF02271">
    <property type="entry name" value="UCR_14kD"/>
    <property type="match status" value="1"/>
</dbReference>
<evidence type="ECO:0000313" key="10">
    <source>
        <dbReference type="EMBL" id="AAW43290.2"/>
    </source>
</evidence>
<dbReference type="PANTHER" id="PTHR12022">
    <property type="entry name" value="UBIQUINOL-CYTOCHROME C REDUCTASE COMPLEX 14 KD PROTEIN"/>
    <property type="match status" value="1"/>
</dbReference>
<dbReference type="KEGG" id="cne:CND04430"/>
<dbReference type="Proteomes" id="UP000002149">
    <property type="component" value="Chromosome 4"/>
</dbReference>
<reference evidence="10 11" key="1">
    <citation type="journal article" date="2005" name="Science">
        <title>The genome of the basidiomycetous yeast and human pathogen Cryptococcus neoformans.</title>
        <authorList>
            <person name="Loftus B.J."/>
            <person name="Fung E."/>
            <person name="Roncaglia P."/>
            <person name="Rowley D."/>
            <person name="Amedeo P."/>
            <person name="Bruno D."/>
            <person name="Vamathevan J."/>
            <person name="Miranda M."/>
            <person name="Anderson I.J."/>
            <person name="Fraser J.A."/>
            <person name="Allen J.E."/>
            <person name="Bosdet I.E."/>
            <person name="Brent M.R."/>
            <person name="Chiu R."/>
            <person name="Doering T.L."/>
            <person name="Donlin M.J."/>
            <person name="D'Souza C.A."/>
            <person name="Fox D.S."/>
            <person name="Grinberg V."/>
            <person name="Fu J."/>
            <person name="Fukushima M."/>
            <person name="Haas B.J."/>
            <person name="Huang J.C."/>
            <person name="Janbon G."/>
            <person name="Jones S.J."/>
            <person name="Koo H.L."/>
            <person name="Krzywinski M.I."/>
            <person name="Kwon-Chung J.K."/>
            <person name="Lengeler K.B."/>
            <person name="Maiti R."/>
            <person name="Marra M.A."/>
            <person name="Marra R.E."/>
            <person name="Mathewson C.A."/>
            <person name="Mitchell T.G."/>
            <person name="Pertea M."/>
            <person name="Riggs F.R."/>
            <person name="Salzberg S.L."/>
            <person name="Schein J.E."/>
            <person name="Shvartsbeyn A."/>
            <person name="Shin H."/>
            <person name="Shumway M."/>
            <person name="Specht C.A."/>
            <person name="Suh B.B."/>
            <person name="Tenney A."/>
            <person name="Utterback T.R."/>
            <person name="Wickes B.L."/>
            <person name="Wortman J.R."/>
            <person name="Wye N.H."/>
            <person name="Kronstad J.W."/>
            <person name="Lodge J.K."/>
            <person name="Heitman J."/>
            <person name="Davis R.W."/>
            <person name="Fraser C.M."/>
            <person name="Hyman R.W."/>
        </authorList>
    </citation>
    <scope>NUCLEOTIDE SEQUENCE [LARGE SCALE GENOMIC DNA]</scope>
    <source>
        <strain evidence="11">JEC21 / ATCC MYA-565</strain>
    </source>
</reference>
<keyword evidence="5" id="KW-0999">Mitochondrion inner membrane</keyword>
<sequence length="166" mass="19551">MLLGQHYSQPPPIAPSTMPSIAKMVFGNGPLGPSFAPWIRQYPGVQKYWARWSELYRHAAGYRQKGYLLDDLVIEENKAVQKALSRLPERVAYDRVWRHRQGIMMSMHHTDLPRNKWTPPEKDEQYLTPYINQVLAEEQERADWDHSVVERIKKRQAGRQNPFERV</sequence>
<keyword evidence="11" id="KW-1185">Reference proteome</keyword>
<evidence type="ECO:0000256" key="2">
    <source>
        <dbReference type="ARBA" id="ARBA00008554"/>
    </source>
</evidence>
<name>Q5KI28_CRYD1</name>
<dbReference type="InterPro" id="IPR003197">
    <property type="entry name" value="QCR7"/>
</dbReference>
<evidence type="ECO:0000256" key="7">
    <source>
        <dbReference type="ARBA" id="ARBA00023128"/>
    </source>
</evidence>
<dbReference type="EMBL" id="AE017344">
    <property type="protein sequence ID" value="AAW43290.2"/>
    <property type="molecule type" value="Genomic_DNA"/>
</dbReference>
<accession>Q55UB7</accession>
<evidence type="ECO:0000256" key="3">
    <source>
        <dbReference type="ARBA" id="ARBA00022448"/>
    </source>
</evidence>
<dbReference type="GO" id="GO:0045275">
    <property type="term" value="C:respiratory chain complex III"/>
    <property type="evidence" value="ECO:0000318"/>
    <property type="project" value="GO_Central"/>
</dbReference>
<keyword evidence="7" id="KW-0496">Mitochondrion</keyword>
<dbReference type="RefSeq" id="XP_570597.2">
    <property type="nucleotide sequence ID" value="XM_570597.2"/>
</dbReference>
<keyword evidence="3" id="KW-0813">Transport</keyword>
<organism evidence="10 11">
    <name type="scientific">Cryptococcus deneoformans (strain JEC21 / ATCC MYA-565)</name>
    <name type="common">Cryptococcus neoformans var. neoformans serotype D</name>
    <dbReference type="NCBI Taxonomy" id="214684"/>
    <lineage>
        <taxon>Eukaryota</taxon>
        <taxon>Fungi</taxon>
        <taxon>Dikarya</taxon>
        <taxon>Basidiomycota</taxon>
        <taxon>Agaricomycotina</taxon>
        <taxon>Tremellomycetes</taxon>
        <taxon>Tremellales</taxon>
        <taxon>Cryptococcaceae</taxon>
        <taxon>Cryptococcus</taxon>
        <taxon>Cryptococcus neoformans species complex</taxon>
    </lineage>
</organism>
<dbReference type="GO" id="GO:0005743">
    <property type="term" value="C:mitochondrial inner membrane"/>
    <property type="evidence" value="ECO:0007669"/>
    <property type="project" value="UniProtKB-SubCell"/>
</dbReference>
<evidence type="ECO:0000313" key="11">
    <source>
        <dbReference type="Proteomes" id="UP000002149"/>
    </source>
</evidence>
<dbReference type="STRING" id="214684.Q5KI28"/>
<dbReference type="OrthoDB" id="425749at2759"/>
<evidence type="ECO:0000256" key="5">
    <source>
        <dbReference type="ARBA" id="ARBA00022792"/>
    </source>
</evidence>
<dbReference type="PANTHER" id="PTHR12022:SF0">
    <property type="entry name" value="CYTOCHROME B-C1 COMPLEX SUBUNIT 7"/>
    <property type="match status" value="1"/>
</dbReference>
<dbReference type="GO" id="GO:0006122">
    <property type="term" value="P:mitochondrial electron transport, ubiquinol to cytochrome c"/>
    <property type="evidence" value="ECO:0000318"/>
    <property type="project" value="GO_Central"/>
</dbReference>
<comment type="similarity">
    <text evidence="2">Belongs to the UQCRB/QCR7 family.</text>
</comment>
<dbReference type="PaxDb" id="214684-Q5KI28"/>
<dbReference type="eggNOG" id="KOG3440">
    <property type="taxonomic scope" value="Eukaryota"/>
</dbReference>
<dbReference type="FunFam" id="1.10.1090.10:FF:000001">
    <property type="entry name" value="Cytochrome b-c1 complex subunit 7"/>
    <property type="match status" value="1"/>
</dbReference>
<dbReference type="AlphaFoldDB" id="Q5KI28"/>
<dbReference type="Gene3D" id="1.10.1090.10">
    <property type="entry name" value="Cytochrome b-c1 complex subunit 7"/>
    <property type="match status" value="1"/>
</dbReference>
<dbReference type="InParanoid" id="Q5KI28"/>
<dbReference type="InterPro" id="IPR036544">
    <property type="entry name" value="QCR7_sf"/>
</dbReference>